<dbReference type="InParanoid" id="E3NL18"/>
<feature type="compositionally biased region" description="Polar residues" evidence="2">
    <location>
        <begin position="304"/>
        <end position="318"/>
    </location>
</feature>
<dbReference type="InterPro" id="IPR043472">
    <property type="entry name" value="Macro_dom-like"/>
</dbReference>
<feature type="domain" description="Helitron helicase-like" evidence="4">
    <location>
        <begin position="1507"/>
        <end position="1706"/>
    </location>
</feature>
<name>E3NL18_CAERE</name>
<dbReference type="GO" id="GO:0016887">
    <property type="term" value="F:ATP hydrolysis activity"/>
    <property type="evidence" value="ECO:0007669"/>
    <property type="project" value="RHEA"/>
</dbReference>
<dbReference type="eggNOG" id="KOG0987">
    <property type="taxonomic scope" value="Eukaryota"/>
</dbReference>
<keyword evidence="1" id="KW-0234">DNA repair</keyword>
<dbReference type="InterPro" id="IPR025476">
    <property type="entry name" value="Helitron_helicase-like"/>
</dbReference>
<feature type="compositionally biased region" description="Acidic residues" evidence="2">
    <location>
        <begin position="1316"/>
        <end position="1329"/>
    </location>
</feature>
<dbReference type="PANTHER" id="PTHR10492:SF57">
    <property type="entry name" value="ATP-DEPENDENT DNA HELICASE"/>
    <property type="match status" value="1"/>
</dbReference>
<dbReference type="OMA" id="RIAVNDC"/>
<keyword evidence="7" id="KW-1185">Reference proteome</keyword>
<proteinExistence type="inferred from homology"/>
<dbReference type="CDD" id="cd18809">
    <property type="entry name" value="SF1_C_RecD"/>
    <property type="match status" value="1"/>
</dbReference>
<protein>
    <recommendedName>
        <fullName evidence="1">ATP-dependent DNA helicase</fullName>
        <ecNumber evidence="1">5.6.2.3</ecNumber>
    </recommendedName>
</protein>
<evidence type="ECO:0000259" key="5">
    <source>
        <dbReference type="Pfam" id="PF21530"/>
    </source>
</evidence>
<dbReference type="GO" id="GO:0000723">
    <property type="term" value="P:telomere maintenance"/>
    <property type="evidence" value="ECO:0007669"/>
    <property type="project" value="InterPro"/>
</dbReference>
<feature type="region of interest" description="Disordered" evidence="2">
    <location>
        <begin position="151"/>
        <end position="178"/>
    </location>
</feature>
<dbReference type="Gene3D" id="3.40.50.300">
    <property type="entry name" value="P-loop containing nucleotide triphosphate hydrolases"/>
    <property type="match status" value="1"/>
</dbReference>
<dbReference type="SUPFAM" id="SSF52540">
    <property type="entry name" value="P-loop containing nucleoside triphosphate hydrolases"/>
    <property type="match status" value="2"/>
</dbReference>
<dbReference type="STRING" id="31234.E3NL18"/>
<evidence type="ECO:0000256" key="2">
    <source>
        <dbReference type="SAM" id="MobiDB-lite"/>
    </source>
</evidence>
<dbReference type="SUPFAM" id="SSF52949">
    <property type="entry name" value="Macro domain-like"/>
    <property type="match status" value="1"/>
</dbReference>
<evidence type="ECO:0000259" key="3">
    <source>
        <dbReference type="Pfam" id="PF05970"/>
    </source>
</evidence>
<dbReference type="InterPro" id="IPR049163">
    <property type="entry name" value="Pif1-like_2B_dom"/>
</dbReference>
<dbReference type="Proteomes" id="UP000008281">
    <property type="component" value="Unassembled WGS sequence"/>
</dbReference>
<gene>
    <name evidence="6" type="ORF">CRE_30538</name>
</gene>
<organism evidence="7">
    <name type="scientific">Caenorhabditis remanei</name>
    <name type="common">Caenorhabditis vulgaris</name>
    <dbReference type="NCBI Taxonomy" id="31234"/>
    <lineage>
        <taxon>Eukaryota</taxon>
        <taxon>Metazoa</taxon>
        <taxon>Ecdysozoa</taxon>
        <taxon>Nematoda</taxon>
        <taxon>Chromadorea</taxon>
        <taxon>Rhabditida</taxon>
        <taxon>Rhabditina</taxon>
        <taxon>Rhabditomorpha</taxon>
        <taxon>Rhabditoidea</taxon>
        <taxon>Rhabditidae</taxon>
        <taxon>Peloderinae</taxon>
        <taxon>Caenorhabditis</taxon>
    </lineage>
</organism>
<dbReference type="Gene3D" id="3.40.220.10">
    <property type="entry name" value="Leucine Aminopeptidase, subunit E, domain 1"/>
    <property type="match status" value="1"/>
</dbReference>
<dbReference type="Pfam" id="PF14214">
    <property type="entry name" value="Helitron_like_N"/>
    <property type="match status" value="1"/>
</dbReference>
<dbReference type="PANTHER" id="PTHR10492">
    <property type="match status" value="1"/>
</dbReference>
<dbReference type="EC" id="5.6.2.3" evidence="1"/>
<keyword evidence="1" id="KW-0227">DNA damage</keyword>
<keyword evidence="1" id="KW-0067">ATP-binding</keyword>
<dbReference type="GO" id="GO:0006281">
    <property type="term" value="P:DNA repair"/>
    <property type="evidence" value="ECO:0007669"/>
    <property type="project" value="UniProtKB-KW"/>
</dbReference>
<keyword evidence="1" id="KW-0378">Hydrolase</keyword>
<evidence type="ECO:0000313" key="7">
    <source>
        <dbReference type="Proteomes" id="UP000008281"/>
    </source>
</evidence>
<reference evidence="6" key="1">
    <citation type="submission" date="2007-07" db="EMBL/GenBank/DDBJ databases">
        <title>PCAP assembly of the Caenorhabditis remanei genome.</title>
        <authorList>
            <consortium name="The Caenorhabditis remanei Sequencing Consortium"/>
            <person name="Wilson R.K."/>
        </authorList>
    </citation>
    <scope>NUCLEOTIDE SEQUENCE [LARGE SCALE GENOMIC DNA]</scope>
    <source>
        <strain evidence="6">PB4641</strain>
    </source>
</reference>
<feature type="region of interest" description="Disordered" evidence="2">
    <location>
        <begin position="1286"/>
        <end position="1333"/>
    </location>
</feature>
<evidence type="ECO:0000256" key="1">
    <source>
        <dbReference type="RuleBase" id="RU363044"/>
    </source>
</evidence>
<feature type="domain" description="DNA helicase Pif1-like DEAD-box helicase" evidence="3">
    <location>
        <begin position="2223"/>
        <end position="2428"/>
    </location>
</feature>
<dbReference type="Pfam" id="PF21530">
    <property type="entry name" value="Pif1_2B_dom"/>
    <property type="match status" value="1"/>
</dbReference>
<feature type="region of interest" description="Disordered" evidence="2">
    <location>
        <begin position="94"/>
        <end position="128"/>
    </location>
</feature>
<evidence type="ECO:0000313" key="6">
    <source>
        <dbReference type="EMBL" id="EFP03982.1"/>
    </source>
</evidence>
<dbReference type="OrthoDB" id="5422369at2759"/>
<dbReference type="HOGENOM" id="CLU_000726_0_0_1"/>
<comment type="similarity">
    <text evidence="1">Belongs to the helicase family.</text>
</comment>
<comment type="cofactor">
    <cofactor evidence="1">
        <name>Mg(2+)</name>
        <dbReference type="ChEBI" id="CHEBI:18420"/>
    </cofactor>
</comment>
<dbReference type="GO" id="GO:0006310">
    <property type="term" value="P:DNA recombination"/>
    <property type="evidence" value="ECO:0007669"/>
    <property type="project" value="UniProtKB-KW"/>
</dbReference>
<accession>E3NL18</accession>
<feature type="compositionally biased region" description="Basic and acidic residues" evidence="2">
    <location>
        <begin position="844"/>
        <end position="853"/>
    </location>
</feature>
<dbReference type="InterPro" id="IPR010285">
    <property type="entry name" value="DNA_helicase_pif1-like_DEAD"/>
</dbReference>
<dbReference type="GO" id="GO:0005524">
    <property type="term" value="F:ATP binding"/>
    <property type="evidence" value="ECO:0007669"/>
    <property type="project" value="UniProtKB-KW"/>
</dbReference>
<feature type="compositionally biased region" description="Polar residues" evidence="2">
    <location>
        <begin position="151"/>
        <end position="172"/>
    </location>
</feature>
<keyword evidence="1" id="KW-0233">DNA recombination</keyword>
<feature type="compositionally biased region" description="Polar residues" evidence="2">
    <location>
        <begin position="273"/>
        <end position="285"/>
    </location>
</feature>
<feature type="domain" description="DNA helicase Pif1-like 2B" evidence="5">
    <location>
        <begin position="2522"/>
        <end position="2560"/>
    </location>
</feature>
<dbReference type="EMBL" id="DS268855">
    <property type="protein sequence ID" value="EFP03982.1"/>
    <property type="molecule type" value="Genomic_DNA"/>
</dbReference>
<feature type="region of interest" description="Disordered" evidence="2">
    <location>
        <begin position="844"/>
        <end position="876"/>
    </location>
</feature>
<feature type="region of interest" description="Disordered" evidence="2">
    <location>
        <begin position="251"/>
        <end position="318"/>
    </location>
</feature>
<keyword evidence="1" id="KW-0347">Helicase</keyword>
<dbReference type="Pfam" id="PF05970">
    <property type="entry name" value="PIF1"/>
    <property type="match status" value="1"/>
</dbReference>
<dbReference type="GO" id="GO:0043139">
    <property type="term" value="F:5'-3' DNA helicase activity"/>
    <property type="evidence" value="ECO:0007669"/>
    <property type="project" value="UniProtKB-EC"/>
</dbReference>
<feature type="compositionally biased region" description="Basic and acidic residues" evidence="2">
    <location>
        <begin position="106"/>
        <end position="128"/>
    </location>
</feature>
<dbReference type="InterPro" id="IPR027417">
    <property type="entry name" value="P-loop_NTPase"/>
</dbReference>
<evidence type="ECO:0000259" key="4">
    <source>
        <dbReference type="Pfam" id="PF14214"/>
    </source>
</evidence>
<sequence>MTSRRPGLSHFFASLDTDSALYESNLLRPYAGDPMHAATLPRNYGLHDTSATWNDRILYNNMGASTVGRGGQNGHIVHGGRNFSAMSRQLTAAQKEAKKERQRRNRERDKSENLDKEKEAQKRLDDMSQEEIREYMATKQRACREKQTFLSSSQHSVTDLSSTGCSQKQSSKLQKDMTEAELREYKKENKRKNRQKVKEAISSQVTDASSFYCMDSPMEISEITEDQGDRMSFCSAASDVLTHPSGFFALESNRKRRRGTNESDGESSSLSSWQPDLNSQGSEQFQPVKRSYPTRSKRALITSPAPSSPNGSQHSNSIGKMLNIANLPELPEREHSCKVRIGLADLLQLETDCIVIPLRGEMDYANRAMLYNQFKRKIYTDSDERDEYQEFMEEQCEGLEKGDIAGHCFERLGKIKMAFHIEEPVVLKNKYTVVIEATLRSTYFKCLYQADLNGHSSIAFPILGHDVHRPKAAAIALQSIYAYFQVVRESNLKLVYLVTSDVEEYDVIGAHTCYIREIDLSKWSRDQYFQFETMLFDKIKKPVIYSTIPGTDMVLRGFKKKFENRNVKEQKEKLRQIHVSMCDKTGVIASPFELSDIGPRRLPRQYIKDVDITVQNMPQLPISELFPIDNLCGSLAVLRKLWIISFHYMYYENEIPGYFDFSDESEETRKRKEIFNKLKFLHREVLTQWDRTIKNVPFKCKCLKLGGYHENFFVFTTQLSHPDVVFDKWILFKKQLVIGDKDIMNLEQLELNTVPKQSIDNCRSKVILIQEDLSQELMIDKIIDWFTDVKEYAWKQTRNFQSILDNLSINDWKTGLDDDFQAFHDIEVFDEYLDNEFLIGDPEKSVNRSETSENRSMSQRLEPIEESESKVRQSLRESASKRYQRHIENEEILERSIRNRMYRKYEVSMNPNISDLWETENSGFRHVDQFLGAKLEFFGLRQMEIPDDVTTVYGEEYSTPSEYPMGVDIGDRTEKCYFCGALSFPAERLKSCCKNGAVWIPPLKLLPAEIQQIFQEKYRKCLISANAAFSMASINFTRQEQKPHGVQSLKIRGVVSFLPSAIHPHDTSRPRYANFIVLEHGNEEIASMRFDTLRVKNVSLKKIFEDVQKYLDENNALYQCYKNMAEMEKEMLIERGLDQNESSNENIRFKLISPHELDRQDVLAAHHKVYGREKQIGKDFLSVAFSLNPEDSTILPRGLTIYPKNPSNRNPQESISIFSDLCDALSYPLLFPDGRGAYALHKYRRWAAKTPKPSYEDRIRSDIKEMRKNGEDPAEYYILDPGFEEMSENQEAEEKTKSGDVSMEQTPELLHQRDEFSEEEESEEEEEDPTNLNNEQILQYGILEDEQDAPLDSCIGQQTNVTMVERNGEMYAMVDRTNATVDIPYVSGNPFGSDDSGELSEEEPPYNRYNDGTDNYDDYEPDSFANVDVDRESEVASEMVKSIQDEILSSIQQEENVEASETDTEEVFYGDEYDAEPSALGRKNDGVKVQNVGQREFASIAECGNFLFQHREEIPCRFQGASRILGQLFVIDYACRMIEGRMRAIVMNRAEFKRFSKRSRVFQFLQKLISEKLKGLKKLGLLVTIPSSVPGTAKYQRELVMSAVTLANNLGKPDLFLTFTGNPKWPEIQRECKRLGVTWADLPTLVNTVFRTKFEMLLEDVIGLKKKNSGRKGKHSNLKGMFGEVLWWVYSVEFQQRGMPHVHMLLSLKEHITNAAQVDKIISAEVPEFPISSDPDYEEKLRYYELVKSLMVHFPCKDDPAAYCKDGAKSHWNKCTKGFPKKFSDSTVLTDNQYPDYKRTKKNQFTLYRNGKEVKAGSDCVVAHPKGLLMKFGSHINMEVVSSVRFMKYIFKYIFKGNDRMLLEAFENMENGVKDKNAMTLRGNVFAPANLVEGKLRSRQREADKMMDAARVDIPKDERIAVNDCSYMMDLQAMTACEAAWKIGSFPMHGSSHTVHKGFIHEENNDTFFFERGLSAAQAEKMLKRSPKGMMTAWFEANRNPRVLHDKKRKTTDLTLDEMFCFYRFDTKKQEFVYRKRDYSDRIMGRIQAPQPRYLELTATRLLARTVRGPRNWEELRSFNGVVYDTCLEAARARRLMNGEQEWMDVLEEVGRLDSPVECRRLFASILTHCAPANPKELWEERWEVLVQNKPSWSDAQKKSHALRHIGFLLEKHGMCLGNFELESEYEKEDLPIIDTNEDYDNPNAVQCSPDEHEVAGKRMYDQLNADQKKFVDSVLEMDQKTDGSRVVYVGGAGGTGKTFSYETIFHLLRARRRTVIPVSHSGVAANLLPNGCTAHRKFGIPIEVSDVMKCLISPDSAEGIALASVDCVIWDEISMSDKRIVHAVDNLFKDLKNNDLPFGGILIIFGGDWRQILPIVEGAKNEGVIPYTLKNTEMWRLMKKFELTKNQRAEEDSEYAKLILSIGNGANYVNTKRQMIAIPEKYVERGEEKDLINWVFPDVNDIKLTESAAILTTDNKTALRVNDEIIDRLDGDFREFLSIDTADRDNALSAEAAVFATETPSGLPPHRLRLKIGAQIVLLRNLSVEHGLCNGTRLTITSFGNDVSLNITFSLLKLSFQIIYCTRNNDKADPKKIVFLHRMLMAPTGKGAKSCGFHRRQYPIRLAYATTINKAQGQTLSKCGLLLHSAVFSHGQLYVAMSRVKRGEDFRLWHYKRGGKDDWNFGGGILVRNVVYRDVIRNDLIGN</sequence>
<feature type="compositionally biased region" description="Basic and acidic residues" evidence="2">
    <location>
        <begin position="867"/>
        <end position="876"/>
    </location>
</feature>
<keyword evidence="1" id="KW-0547">Nucleotide-binding</keyword>
<comment type="catalytic activity">
    <reaction evidence="1">
        <text>ATP + H2O = ADP + phosphate + H(+)</text>
        <dbReference type="Rhea" id="RHEA:13065"/>
        <dbReference type="ChEBI" id="CHEBI:15377"/>
        <dbReference type="ChEBI" id="CHEBI:15378"/>
        <dbReference type="ChEBI" id="CHEBI:30616"/>
        <dbReference type="ChEBI" id="CHEBI:43474"/>
        <dbReference type="ChEBI" id="CHEBI:456216"/>
        <dbReference type="EC" id="5.6.2.3"/>
    </reaction>
</comment>